<keyword evidence="4 6" id="KW-0067">ATP-binding</keyword>
<proteinExistence type="inferred from homology"/>
<reference evidence="6 7" key="1">
    <citation type="submission" date="2018-09" db="EMBL/GenBank/DDBJ databases">
        <title>Paenibacillus aracenensis nov. sp. isolated from a cave in southern Spain.</title>
        <authorList>
            <person name="Jurado V."/>
            <person name="Gutierrez-Patricio S."/>
            <person name="Gonzalez-Pimentel J.L."/>
            <person name="Miller A.Z."/>
            <person name="Laiz L."/>
            <person name="Saiz-Jimenez C."/>
        </authorList>
    </citation>
    <scope>NUCLEOTIDE SEQUENCE [LARGE SCALE GENOMIC DNA]</scope>
    <source>
        <strain evidence="6 7">DSM 22867</strain>
    </source>
</reference>
<evidence type="ECO:0000256" key="3">
    <source>
        <dbReference type="ARBA" id="ARBA00022741"/>
    </source>
</evidence>
<evidence type="ECO:0000313" key="7">
    <source>
        <dbReference type="Proteomes" id="UP000266482"/>
    </source>
</evidence>
<comment type="caution">
    <text evidence="6">The sequence shown here is derived from an EMBL/GenBank/DDBJ whole genome shotgun (WGS) entry which is preliminary data.</text>
</comment>
<dbReference type="Proteomes" id="UP000266482">
    <property type="component" value="Unassembled WGS sequence"/>
</dbReference>
<evidence type="ECO:0000259" key="5">
    <source>
        <dbReference type="PROSITE" id="PS50893"/>
    </source>
</evidence>
<dbReference type="RefSeq" id="WP_119603064.1">
    <property type="nucleotide sequence ID" value="NZ_QXQA01000026.1"/>
</dbReference>
<accession>A0A3A1UIZ9</accession>
<dbReference type="SUPFAM" id="SSF52540">
    <property type="entry name" value="P-loop containing nucleoside triphosphate hydrolases"/>
    <property type="match status" value="1"/>
</dbReference>
<dbReference type="InterPro" id="IPR027417">
    <property type="entry name" value="P-loop_NTPase"/>
</dbReference>
<dbReference type="PROSITE" id="PS50893">
    <property type="entry name" value="ABC_TRANSPORTER_2"/>
    <property type="match status" value="1"/>
</dbReference>
<feature type="domain" description="ABC transporter" evidence="5">
    <location>
        <begin position="7"/>
        <end position="235"/>
    </location>
</feature>
<comment type="similarity">
    <text evidence="1">Belongs to the ABC transporter superfamily.</text>
</comment>
<dbReference type="GO" id="GO:0005524">
    <property type="term" value="F:ATP binding"/>
    <property type="evidence" value="ECO:0007669"/>
    <property type="project" value="UniProtKB-KW"/>
</dbReference>
<dbReference type="InterPro" id="IPR003593">
    <property type="entry name" value="AAA+_ATPase"/>
</dbReference>
<dbReference type="EMBL" id="QXQA01000026">
    <property type="protein sequence ID" value="RIX46565.1"/>
    <property type="molecule type" value="Genomic_DNA"/>
</dbReference>
<dbReference type="Gene3D" id="3.40.50.300">
    <property type="entry name" value="P-loop containing nucleotide triphosphate hydrolases"/>
    <property type="match status" value="1"/>
</dbReference>
<dbReference type="InterPro" id="IPR017871">
    <property type="entry name" value="ABC_transporter-like_CS"/>
</dbReference>
<dbReference type="AlphaFoldDB" id="A0A3A1UIZ9"/>
<dbReference type="PANTHER" id="PTHR43335">
    <property type="entry name" value="ABC TRANSPORTER, ATP-BINDING PROTEIN"/>
    <property type="match status" value="1"/>
</dbReference>
<protein>
    <submittedName>
        <fullName evidence="6">ABC transporter ATP-binding protein</fullName>
    </submittedName>
</protein>
<dbReference type="PANTHER" id="PTHR43335:SF4">
    <property type="entry name" value="ABC TRANSPORTER, ATP-BINDING PROTEIN"/>
    <property type="match status" value="1"/>
</dbReference>
<dbReference type="GO" id="GO:0016887">
    <property type="term" value="F:ATP hydrolysis activity"/>
    <property type="evidence" value="ECO:0007669"/>
    <property type="project" value="InterPro"/>
</dbReference>
<evidence type="ECO:0000256" key="2">
    <source>
        <dbReference type="ARBA" id="ARBA00022448"/>
    </source>
</evidence>
<sequence length="307" mass="33331">MGNKILLEVRGLTKIFGSRTVVDRLDLRMEEGDIYGFLGTNGSGKTTTIRMITGLVHPDAGEVRIGGFDLKSQFKAAISLVGAIVENPAFYPYLSAYDNLKLTANLLPGVTRKRIDEVLDIAGLADRAKDKVGTFSLGMKQRLGIAGALLNRPKLIILDEPTNGLDPQGMRGIKELIAQLAAEQGISFLISSHLLHEVEQICTKAGVIRKGKLIAEGEIRQLLATGVETVEIVTSEPDKAEQLLRTATEVISISRSQDQLTVQTYGDCSFKLNQLLVTSGVQIRTISRRPQTLEQFFLGITEGDGGP</sequence>
<name>A0A3A1UIZ9_9BACL</name>
<dbReference type="InterPro" id="IPR003439">
    <property type="entry name" value="ABC_transporter-like_ATP-bd"/>
</dbReference>
<keyword evidence="3" id="KW-0547">Nucleotide-binding</keyword>
<evidence type="ECO:0000256" key="4">
    <source>
        <dbReference type="ARBA" id="ARBA00022840"/>
    </source>
</evidence>
<evidence type="ECO:0000256" key="1">
    <source>
        <dbReference type="ARBA" id="ARBA00005417"/>
    </source>
</evidence>
<dbReference type="SMART" id="SM00382">
    <property type="entry name" value="AAA"/>
    <property type="match status" value="1"/>
</dbReference>
<keyword evidence="7" id="KW-1185">Reference proteome</keyword>
<dbReference type="PROSITE" id="PS00211">
    <property type="entry name" value="ABC_TRANSPORTER_1"/>
    <property type="match status" value="1"/>
</dbReference>
<gene>
    <name evidence="6" type="ORF">D3P08_26105</name>
</gene>
<evidence type="ECO:0000313" key="6">
    <source>
        <dbReference type="EMBL" id="RIX46565.1"/>
    </source>
</evidence>
<dbReference type="OrthoDB" id="9804819at2"/>
<organism evidence="6 7">
    <name type="scientific">Paenibacillus nanensis</name>
    <dbReference type="NCBI Taxonomy" id="393251"/>
    <lineage>
        <taxon>Bacteria</taxon>
        <taxon>Bacillati</taxon>
        <taxon>Bacillota</taxon>
        <taxon>Bacilli</taxon>
        <taxon>Bacillales</taxon>
        <taxon>Paenibacillaceae</taxon>
        <taxon>Paenibacillus</taxon>
    </lineage>
</organism>
<dbReference type="Pfam" id="PF00005">
    <property type="entry name" value="ABC_tran"/>
    <property type="match status" value="1"/>
</dbReference>
<keyword evidence="2" id="KW-0813">Transport</keyword>